<dbReference type="Proteomes" id="UP000188268">
    <property type="component" value="Unassembled WGS sequence"/>
</dbReference>
<evidence type="ECO:0000313" key="2">
    <source>
        <dbReference type="Proteomes" id="UP000188268"/>
    </source>
</evidence>
<gene>
    <name evidence="1" type="ORF">CCACVL1_24335</name>
</gene>
<dbReference type="EMBL" id="AWWV01013741">
    <property type="protein sequence ID" value="OMO60196.1"/>
    <property type="molecule type" value="Genomic_DNA"/>
</dbReference>
<evidence type="ECO:0000313" key="1">
    <source>
        <dbReference type="EMBL" id="OMO60196.1"/>
    </source>
</evidence>
<proteinExistence type="predicted"/>
<comment type="caution">
    <text evidence="1">The sequence shown here is derived from an EMBL/GenBank/DDBJ whole genome shotgun (WGS) entry which is preliminary data.</text>
</comment>
<name>A0A1R3GQ72_COCAP</name>
<keyword evidence="2" id="KW-1185">Reference proteome</keyword>
<protein>
    <submittedName>
        <fullName evidence="1">Small-conductance mechanosensitive channel</fullName>
    </submittedName>
</protein>
<sequence length="64" mass="7221">MRNVLRDDFFGVGDIIMIDGLLVKVVDINIDVIKLETLDVSEVPMETKVVRVAVTKAELAFPYR</sequence>
<organism evidence="1 2">
    <name type="scientific">Corchorus capsularis</name>
    <name type="common">Jute</name>
    <dbReference type="NCBI Taxonomy" id="210143"/>
    <lineage>
        <taxon>Eukaryota</taxon>
        <taxon>Viridiplantae</taxon>
        <taxon>Streptophyta</taxon>
        <taxon>Embryophyta</taxon>
        <taxon>Tracheophyta</taxon>
        <taxon>Spermatophyta</taxon>
        <taxon>Magnoliopsida</taxon>
        <taxon>eudicotyledons</taxon>
        <taxon>Gunneridae</taxon>
        <taxon>Pentapetalae</taxon>
        <taxon>rosids</taxon>
        <taxon>malvids</taxon>
        <taxon>Malvales</taxon>
        <taxon>Malvaceae</taxon>
        <taxon>Grewioideae</taxon>
        <taxon>Apeibeae</taxon>
        <taxon>Corchorus</taxon>
    </lineage>
</organism>
<dbReference type="AlphaFoldDB" id="A0A1R3GQ72"/>
<dbReference type="Gramene" id="OMO60196">
    <property type="protein sequence ID" value="OMO60196"/>
    <property type="gene ID" value="CCACVL1_24335"/>
</dbReference>
<accession>A0A1R3GQ72</accession>
<reference evidence="1 2" key="1">
    <citation type="submission" date="2013-09" db="EMBL/GenBank/DDBJ databases">
        <title>Corchorus capsularis genome sequencing.</title>
        <authorList>
            <person name="Alam M."/>
            <person name="Haque M.S."/>
            <person name="Islam M.S."/>
            <person name="Emdad E.M."/>
            <person name="Islam M.M."/>
            <person name="Ahmed B."/>
            <person name="Halim A."/>
            <person name="Hossen Q.M.M."/>
            <person name="Hossain M.Z."/>
            <person name="Ahmed R."/>
            <person name="Khan M.M."/>
            <person name="Islam R."/>
            <person name="Rashid M.M."/>
            <person name="Khan S.A."/>
            <person name="Rahman M.S."/>
            <person name="Alam M."/>
        </authorList>
    </citation>
    <scope>NUCLEOTIDE SEQUENCE [LARGE SCALE GENOMIC DNA]</scope>
    <source>
        <strain evidence="2">cv. CVL-1</strain>
        <tissue evidence="1">Whole seedling</tissue>
    </source>
</reference>